<evidence type="ECO:0000256" key="5">
    <source>
        <dbReference type="RuleBase" id="RU362125"/>
    </source>
</evidence>
<name>A0ABW0IF50_9BACT</name>
<feature type="domain" description="Acyl-CoA dehydrogenase-like C-terminal" evidence="9">
    <location>
        <begin position="473"/>
        <end position="576"/>
    </location>
</feature>
<organism evidence="10 11">
    <name type="scientific">Larkinella bovis</name>
    <dbReference type="NCBI Taxonomy" id="683041"/>
    <lineage>
        <taxon>Bacteria</taxon>
        <taxon>Pseudomonadati</taxon>
        <taxon>Bacteroidota</taxon>
        <taxon>Cytophagia</taxon>
        <taxon>Cytophagales</taxon>
        <taxon>Spirosomataceae</taxon>
        <taxon>Larkinella</taxon>
    </lineage>
</organism>
<dbReference type="Pfam" id="PF00441">
    <property type="entry name" value="Acyl-CoA_dh_1"/>
    <property type="match status" value="1"/>
</dbReference>
<feature type="domain" description="Acyl-CoA dehydrogenase/oxidase C-terminal" evidence="6">
    <location>
        <begin position="260"/>
        <end position="422"/>
    </location>
</feature>
<feature type="domain" description="Acyl-CoA dehydrogenase/oxidase N-terminal" evidence="8">
    <location>
        <begin position="32"/>
        <end position="145"/>
    </location>
</feature>
<dbReference type="Gene3D" id="2.40.110.10">
    <property type="entry name" value="Butyryl-CoA Dehydrogenase, subunit A, domain 2"/>
    <property type="match status" value="1"/>
</dbReference>
<dbReference type="PROSITE" id="PS00072">
    <property type="entry name" value="ACYL_COA_DH_1"/>
    <property type="match status" value="1"/>
</dbReference>
<evidence type="ECO:0000313" key="11">
    <source>
        <dbReference type="Proteomes" id="UP001596106"/>
    </source>
</evidence>
<dbReference type="PANTHER" id="PTHR43884:SF12">
    <property type="entry name" value="ISOVALERYL-COA DEHYDROGENASE, MITOCHONDRIAL-RELATED"/>
    <property type="match status" value="1"/>
</dbReference>
<dbReference type="Pfam" id="PF02770">
    <property type="entry name" value="Acyl-CoA_dh_M"/>
    <property type="match status" value="1"/>
</dbReference>
<sequence>MTTTEHKASLKGGEFLIKETDAAQVFIPEEFSEEQQMIAATCREFLEREIWPRLDELDQAKSPELIASLMDKAGELGLLGTSVPEEYGGFGMNFNTSMLVTEVTGAGHSFSVALSAHTGIGTLPIVYYGNEEQKAKYLPKLASGDWKAAYCLTEPDSGSDANSGKTKAKLSADGKHYVINGQKMWITNGGFADLFIVFAKIDDGSGQVDKNLSAFLIEKSFGGITMNEPEHKMGIKGSDTRQIFFNDCQVPVENLLSTRGNGFKIAVNILNIGRIKLGIAAVGGAKEVINNAVRYANERKQFGTLISSFGAIKHKLAEMAIKVYACETACYRAGQNIDDLIESLKANGMTDADAKLKALEQFAIECAMMKVHGSETLDYVVDEGVQVYGGMGYSADAPMDRAYRDARINRIFEGTNEINRMLTIDMILKRTMKGELDLMGPAMAVAKEIMSIPDFSADEDDVLFAAEKKVLRNLKKAILMVAGAAVQKFMMKLSDEQEILMNLADMVIEVYVAESVLLRVEKLIGTQGESGVALQKDLALAYLHEAVEKINNAGRAAITSFAESDELRVMLMGLKRFTKIEPLNLKETRRRIADAMIAENKYSF</sequence>
<keyword evidence="5" id="KW-0560">Oxidoreductase</keyword>
<dbReference type="PANTHER" id="PTHR43884">
    <property type="entry name" value="ACYL-COA DEHYDROGENASE"/>
    <property type="match status" value="1"/>
</dbReference>
<dbReference type="RefSeq" id="WP_379848200.1">
    <property type="nucleotide sequence ID" value="NZ_JBHSMA010000006.1"/>
</dbReference>
<evidence type="ECO:0000256" key="4">
    <source>
        <dbReference type="ARBA" id="ARBA00022827"/>
    </source>
</evidence>
<dbReference type="InterPro" id="IPR046373">
    <property type="entry name" value="Acyl-CoA_Oxase/DH_mid-dom_sf"/>
</dbReference>
<evidence type="ECO:0000256" key="1">
    <source>
        <dbReference type="ARBA" id="ARBA00001974"/>
    </source>
</evidence>
<accession>A0ABW0IF50</accession>
<evidence type="ECO:0000259" key="8">
    <source>
        <dbReference type="Pfam" id="PF02771"/>
    </source>
</evidence>
<comment type="cofactor">
    <cofactor evidence="1 5">
        <name>FAD</name>
        <dbReference type="ChEBI" id="CHEBI:57692"/>
    </cofactor>
</comment>
<dbReference type="SUPFAM" id="SSF47203">
    <property type="entry name" value="Acyl-CoA dehydrogenase C-terminal domain-like"/>
    <property type="match status" value="1"/>
</dbReference>
<reference evidence="11" key="1">
    <citation type="journal article" date="2019" name="Int. J. Syst. Evol. Microbiol.">
        <title>The Global Catalogue of Microorganisms (GCM) 10K type strain sequencing project: providing services to taxonomists for standard genome sequencing and annotation.</title>
        <authorList>
            <consortium name="The Broad Institute Genomics Platform"/>
            <consortium name="The Broad Institute Genome Sequencing Center for Infectious Disease"/>
            <person name="Wu L."/>
            <person name="Ma J."/>
        </authorList>
    </citation>
    <scope>NUCLEOTIDE SEQUENCE [LARGE SCALE GENOMIC DNA]</scope>
    <source>
        <strain evidence="11">CCUG 55250</strain>
    </source>
</reference>
<evidence type="ECO:0000259" key="6">
    <source>
        <dbReference type="Pfam" id="PF00441"/>
    </source>
</evidence>
<evidence type="ECO:0000256" key="3">
    <source>
        <dbReference type="ARBA" id="ARBA00022630"/>
    </source>
</evidence>
<dbReference type="InterPro" id="IPR049426">
    <property type="entry name" value="Acyl-CoA-dh-like_C"/>
</dbReference>
<keyword evidence="11" id="KW-1185">Reference proteome</keyword>
<gene>
    <name evidence="10" type="ORF">ACFPMF_18745</name>
</gene>
<protein>
    <submittedName>
        <fullName evidence="10">Acyl-CoA dehydrogenase family protein</fullName>
    </submittedName>
</protein>
<evidence type="ECO:0000259" key="9">
    <source>
        <dbReference type="Pfam" id="PF21263"/>
    </source>
</evidence>
<evidence type="ECO:0000259" key="7">
    <source>
        <dbReference type="Pfam" id="PF02770"/>
    </source>
</evidence>
<feature type="domain" description="Acyl-CoA oxidase/dehydrogenase middle" evidence="7">
    <location>
        <begin position="149"/>
        <end position="248"/>
    </location>
</feature>
<dbReference type="InterPro" id="IPR037069">
    <property type="entry name" value="AcylCoA_DH/ox_N_sf"/>
</dbReference>
<dbReference type="InterPro" id="IPR006089">
    <property type="entry name" value="Acyl-CoA_DH_CS"/>
</dbReference>
<keyword evidence="3 5" id="KW-0285">Flavoprotein</keyword>
<dbReference type="InterPro" id="IPR013786">
    <property type="entry name" value="AcylCoA_DH/ox_N"/>
</dbReference>
<proteinExistence type="inferred from homology"/>
<dbReference type="InterPro" id="IPR009100">
    <property type="entry name" value="AcylCoA_DH/oxidase_NM_dom_sf"/>
</dbReference>
<dbReference type="EMBL" id="JBHSMA010000006">
    <property type="protein sequence ID" value="MFC5411368.1"/>
    <property type="molecule type" value="Genomic_DNA"/>
</dbReference>
<comment type="similarity">
    <text evidence="2 5">Belongs to the acyl-CoA dehydrogenase family.</text>
</comment>
<dbReference type="Pfam" id="PF02771">
    <property type="entry name" value="Acyl-CoA_dh_N"/>
    <property type="match status" value="1"/>
</dbReference>
<dbReference type="Proteomes" id="UP001596106">
    <property type="component" value="Unassembled WGS sequence"/>
</dbReference>
<dbReference type="Gene3D" id="1.10.540.10">
    <property type="entry name" value="Acyl-CoA dehydrogenase/oxidase, N-terminal domain"/>
    <property type="match status" value="1"/>
</dbReference>
<evidence type="ECO:0000256" key="2">
    <source>
        <dbReference type="ARBA" id="ARBA00009347"/>
    </source>
</evidence>
<dbReference type="InterPro" id="IPR009075">
    <property type="entry name" value="AcylCo_DH/oxidase_C"/>
</dbReference>
<dbReference type="Pfam" id="PF21263">
    <property type="entry name" value="Acyl-CoA-dh_C"/>
    <property type="match status" value="1"/>
</dbReference>
<dbReference type="SUPFAM" id="SSF56645">
    <property type="entry name" value="Acyl-CoA dehydrogenase NM domain-like"/>
    <property type="match status" value="1"/>
</dbReference>
<evidence type="ECO:0000313" key="10">
    <source>
        <dbReference type="EMBL" id="MFC5411368.1"/>
    </source>
</evidence>
<keyword evidence="4 5" id="KW-0274">FAD</keyword>
<dbReference type="InterPro" id="IPR036250">
    <property type="entry name" value="AcylCo_DH-like_C"/>
</dbReference>
<comment type="caution">
    <text evidence="10">The sequence shown here is derived from an EMBL/GenBank/DDBJ whole genome shotgun (WGS) entry which is preliminary data.</text>
</comment>
<dbReference type="PROSITE" id="PS00073">
    <property type="entry name" value="ACYL_COA_DH_2"/>
    <property type="match status" value="1"/>
</dbReference>
<dbReference type="Gene3D" id="1.20.140.10">
    <property type="entry name" value="Butyryl-CoA Dehydrogenase, subunit A, domain 3"/>
    <property type="match status" value="2"/>
</dbReference>
<dbReference type="InterPro" id="IPR006091">
    <property type="entry name" value="Acyl-CoA_Oxase/DH_mid-dom"/>
</dbReference>